<dbReference type="Proteomes" id="UP001331761">
    <property type="component" value="Unassembled WGS sequence"/>
</dbReference>
<keyword evidence="2" id="KW-1185">Reference proteome</keyword>
<accession>A0AAN8FS15</accession>
<sequence length="118" mass="13502">MDMHNHLPHDLEIYSAEDKQDLHSWNDRQTVNIGATIIPVVGNPFKHKKIVMGRIIVKSERTIFGYSKILKGVQFRCRMSLLNLSIDRQSEERLVSNSSISTNYFNQSCCGTSYDAGR</sequence>
<comment type="caution">
    <text evidence="1">The sequence shown here is derived from an EMBL/GenBank/DDBJ whole genome shotgun (WGS) entry which is preliminary data.</text>
</comment>
<evidence type="ECO:0000313" key="1">
    <source>
        <dbReference type="EMBL" id="KAK5984716.1"/>
    </source>
</evidence>
<dbReference type="AlphaFoldDB" id="A0AAN8FS15"/>
<evidence type="ECO:0000313" key="2">
    <source>
        <dbReference type="Proteomes" id="UP001331761"/>
    </source>
</evidence>
<protein>
    <submittedName>
        <fullName evidence="1">Uncharacterized protein</fullName>
    </submittedName>
</protein>
<organism evidence="1 2">
    <name type="scientific">Trichostrongylus colubriformis</name>
    <name type="common">Black scour worm</name>
    <dbReference type="NCBI Taxonomy" id="6319"/>
    <lineage>
        <taxon>Eukaryota</taxon>
        <taxon>Metazoa</taxon>
        <taxon>Ecdysozoa</taxon>
        <taxon>Nematoda</taxon>
        <taxon>Chromadorea</taxon>
        <taxon>Rhabditida</taxon>
        <taxon>Rhabditina</taxon>
        <taxon>Rhabditomorpha</taxon>
        <taxon>Strongyloidea</taxon>
        <taxon>Trichostrongylidae</taxon>
        <taxon>Trichostrongylus</taxon>
    </lineage>
</organism>
<reference evidence="1 2" key="1">
    <citation type="submission" date="2019-10" db="EMBL/GenBank/DDBJ databases">
        <title>Assembly and Annotation for the nematode Trichostrongylus colubriformis.</title>
        <authorList>
            <person name="Martin J."/>
        </authorList>
    </citation>
    <scope>NUCLEOTIDE SEQUENCE [LARGE SCALE GENOMIC DNA]</scope>
    <source>
        <strain evidence="1">G859</strain>
        <tissue evidence="1">Whole worm</tissue>
    </source>
</reference>
<name>A0AAN8FS15_TRICO</name>
<proteinExistence type="predicted"/>
<dbReference type="EMBL" id="WIXE01002535">
    <property type="protein sequence ID" value="KAK5984716.1"/>
    <property type="molecule type" value="Genomic_DNA"/>
</dbReference>
<gene>
    <name evidence="1" type="ORF">GCK32_001534</name>
</gene>